<keyword evidence="1" id="KW-1133">Transmembrane helix</keyword>
<keyword evidence="1" id="KW-0472">Membrane</keyword>
<feature type="transmembrane region" description="Helical" evidence="1">
    <location>
        <begin position="51"/>
        <end position="69"/>
    </location>
</feature>
<name>A0AAN9RFE7_PHACN</name>
<keyword evidence="3" id="KW-1185">Reference proteome</keyword>
<dbReference type="AlphaFoldDB" id="A0AAN9RFE7"/>
<protein>
    <submittedName>
        <fullName evidence="2">Uncharacterized protein</fullName>
    </submittedName>
</protein>
<organism evidence="2 3">
    <name type="scientific">Phaseolus coccineus</name>
    <name type="common">Scarlet runner bean</name>
    <name type="synonym">Phaseolus multiflorus</name>
    <dbReference type="NCBI Taxonomy" id="3886"/>
    <lineage>
        <taxon>Eukaryota</taxon>
        <taxon>Viridiplantae</taxon>
        <taxon>Streptophyta</taxon>
        <taxon>Embryophyta</taxon>
        <taxon>Tracheophyta</taxon>
        <taxon>Spermatophyta</taxon>
        <taxon>Magnoliopsida</taxon>
        <taxon>eudicotyledons</taxon>
        <taxon>Gunneridae</taxon>
        <taxon>Pentapetalae</taxon>
        <taxon>rosids</taxon>
        <taxon>fabids</taxon>
        <taxon>Fabales</taxon>
        <taxon>Fabaceae</taxon>
        <taxon>Papilionoideae</taxon>
        <taxon>50 kb inversion clade</taxon>
        <taxon>NPAAA clade</taxon>
        <taxon>indigoferoid/millettioid clade</taxon>
        <taxon>Phaseoleae</taxon>
        <taxon>Phaseolus</taxon>
    </lineage>
</organism>
<accession>A0AAN9RFE7</accession>
<evidence type="ECO:0000313" key="3">
    <source>
        <dbReference type="Proteomes" id="UP001374584"/>
    </source>
</evidence>
<comment type="caution">
    <text evidence="2">The sequence shown here is derived from an EMBL/GenBank/DDBJ whole genome shotgun (WGS) entry which is preliminary data.</text>
</comment>
<dbReference type="Proteomes" id="UP001374584">
    <property type="component" value="Unassembled WGS sequence"/>
</dbReference>
<evidence type="ECO:0000313" key="2">
    <source>
        <dbReference type="EMBL" id="KAK7369289.1"/>
    </source>
</evidence>
<dbReference type="EMBL" id="JAYMYR010000004">
    <property type="protein sequence ID" value="KAK7369289.1"/>
    <property type="molecule type" value="Genomic_DNA"/>
</dbReference>
<sequence length="70" mass="8251">MRRLCYCSSGEMKNVFLVLRSENGVVLYASLSAHRMDLTSCPQSGFYFDSYFLLFIFSLFILFYTRFIFS</sequence>
<gene>
    <name evidence="2" type="ORF">VNO80_11325</name>
</gene>
<proteinExistence type="predicted"/>
<reference evidence="2 3" key="1">
    <citation type="submission" date="2024-01" db="EMBL/GenBank/DDBJ databases">
        <title>The genomes of 5 underutilized Papilionoideae crops provide insights into root nodulation and disease resistanc.</title>
        <authorList>
            <person name="Jiang F."/>
        </authorList>
    </citation>
    <scope>NUCLEOTIDE SEQUENCE [LARGE SCALE GENOMIC DNA]</scope>
    <source>
        <strain evidence="2">JINMINGXINNONG_FW02</strain>
        <tissue evidence="2">Leaves</tissue>
    </source>
</reference>
<evidence type="ECO:0000256" key="1">
    <source>
        <dbReference type="SAM" id="Phobius"/>
    </source>
</evidence>
<keyword evidence="1" id="KW-0812">Transmembrane</keyword>